<dbReference type="InterPro" id="IPR036909">
    <property type="entry name" value="Cyt_c-like_dom_sf"/>
</dbReference>
<organism evidence="1 2">
    <name type="scientific">Archangium lansingense</name>
    <dbReference type="NCBI Taxonomy" id="2995310"/>
    <lineage>
        <taxon>Bacteria</taxon>
        <taxon>Pseudomonadati</taxon>
        <taxon>Myxococcota</taxon>
        <taxon>Myxococcia</taxon>
        <taxon>Myxococcales</taxon>
        <taxon>Cystobacterineae</taxon>
        <taxon>Archangiaceae</taxon>
        <taxon>Archangium</taxon>
    </lineage>
</organism>
<dbReference type="EMBL" id="JAPNKA010000001">
    <property type="protein sequence ID" value="MCY1082104.1"/>
    <property type="molecule type" value="Genomic_DNA"/>
</dbReference>
<evidence type="ECO:0008006" key="3">
    <source>
        <dbReference type="Google" id="ProtNLM"/>
    </source>
</evidence>
<dbReference type="RefSeq" id="WP_267540680.1">
    <property type="nucleotide sequence ID" value="NZ_JAPNKA010000001.1"/>
</dbReference>
<proteinExistence type="predicted"/>
<evidence type="ECO:0000313" key="2">
    <source>
        <dbReference type="Proteomes" id="UP001207654"/>
    </source>
</evidence>
<sequence length="65" mass="7276">MHDGSLETLEDVIEHYAQGGQGHPNTDPTIHPLELTTQEKADLVAFLHALTDETFLEDPRFQPAH</sequence>
<name>A0ABT4AMN2_9BACT</name>
<evidence type="ECO:0000313" key="1">
    <source>
        <dbReference type="EMBL" id="MCY1082104.1"/>
    </source>
</evidence>
<accession>A0ABT4AMN2</accession>
<dbReference type="SUPFAM" id="SSF46626">
    <property type="entry name" value="Cytochrome c"/>
    <property type="match status" value="1"/>
</dbReference>
<gene>
    <name evidence="1" type="ORF">OV287_47445</name>
</gene>
<reference evidence="1 2" key="1">
    <citation type="submission" date="2022-11" db="EMBL/GenBank/DDBJ databases">
        <title>Minimal conservation of predation-associated metabolite biosynthetic gene clusters underscores biosynthetic potential of Myxococcota including descriptions for ten novel species: Archangium lansinium sp. nov., Myxococcus landrumus sp. nov., Nannocystis bai.</title>
        <authorList>
            <person name="Ahearne A."/>
            <person name="Stevens C."/>
            <person name="Phillips K."/>
        </authorList>
    </citation>
    <scope>NUCLEOTIDE SEQUENCE [LARGE SCALE GENOMIC DNA]</scope>
    <source>
        <strain evidence="1 2">MIWBW</strain>
    </source>
</reference>
<comment type="caution">
    <text evidence="1">The sequence shown here is derived from an EMBL/GenBank/DDBJ whole genome shotgun (WGS) entry which is preliminary data.</text>
</comment>
<dbReference type="Proteomes" id="UP001207654">
    <property type="component" value="Unassembled WGS sequence"/>
</dbReference>
<keyword evidence="2" id="KW-1185">Reference proteome</keyword>
<protein>
    <recommendedName>
        <fullName evidence="3">Cytochrome c peroxidase</fullName>
    </recommendedName>
</protein>
<dbReference type="Gene3D" id="1.10.760.10">
    <property type="entry name" value="Cytochrome c-like domain"/>
    <property type="match status" value="1"/>
</dbReference>